<reference evidence="9" key="1">
    <citation type="journal article" date="2019" name="Int. J. Syst. Evol. Microbiol.">
        <title>The Global Catalogue of Microorganisms (GCM) 10K type strain sequencing project: providing services to taxonomists for standard genome sequencing and annotation.</title>
        <authorList>
            <consortium name="The Broad Institute Genomics Platform"/>
            <consortium name="The Broad Institute Genome Sequencing Center for Infectious Disease"/>
            <person name="Wu L."/>
            <person name="Ma J."/>
        </authorList>
    </citation>
    <scope>NUCLEOTIDE SEQUENCE [LARGE SCALE GENOMIC DNA]</scope>
    <source>
        <strain evidence="9">CGMCC 1.10188</strain>
    </source>
</reference>
<proteinExistence type="inferred from homology"/>
<keyword evidence="3" id="KW-0805">Transcription regulation</keyword>
<protein>
    <submittedName>
        <fullName evidence="8">GntR family transcriptional regulator</fullName>
    </submittedName>
</protein>
<evidence type="ECO:0000256" key="4">
    <source>
        <dbReference type="ARBA" id="ARBA00023125"/>
    </source>
</evidence>
<evidence type="ECO:0000313" key="9">
    <source>
        <dbReference type="Proteomes" id="UP000603352"/>
    </source>
</evidence>
<dbReference type="InterPro" id="IPR015421">
    <property type="entry name" value="PyrdxlP-dep_Trfase_major"/>
</dbReference>
<evidence type="ECO:0000256" key="5">
    <source>
        <dbReference type="ARBA" id="ARBA00023163"/>
    </source>
</evidence>
<feature type="domain" description="HTH gntR-type" evidence="7">
    <location>
        <begin position="25"/>
        <end position="93"/>
    </location>
</feature>
<keyword evidence="2" id="KW-0663">Pyridoxal phosphate</keyword>
<dbReference type="PANTHER" id="PTHR46577">
    <property type="entry name" value="HTH-TYPE TRANSCRIPTIONAL REGULATORY PROTEIN GABR"/>
    <property type="match status" value="1"/>
</dbReference>
<evidence type="ECO:0000313" key="8">
    <source>
        <dbReference type="EMBL" id="GGB23022.1"/>
    </source>
</evidence>
<dbReference type="RefSeq" id="WP_188573930.1">
    <property type="nucleotide sequence ID" value="NZ_BMDZ01000001.1"/>
</dbReference>
<dbReference type="SUPFAM" id="SSF53383">
    <property type="entry name" value="PLP-dependent transferases"/>
    <property type="match status" value="1"/>
</dbReference>
<feature type="region of interest" description="Disordered" evidence="6">
    <location>
        <begin position="90"/>
        <end position="131"/>
    </location>
</feature>
<dbReference type="Gene3D" id="3.90.1150.10">
    <property type="entry name" value="Aspartate Aminotransferase, domain 1"/>
    <property type="match status" value="1"/>
</dbReference>
<organism evidence="8 9">
    <name type="scientific">Tistrella bauzanensis</name>
    <dbReference type="NCBI Taxonomy" id="657419"/>
    <lineage>
        <taxon>Bacteria</taxon>
        <taxon>Pseudomonadati</taxon>
        <taxon>Pseudomonadota</taxon>
        <taxon>Alphaproteobacteria</taxon>
        <taxon>Geminicoccales</taxon>
        <taxon>Geminicoccaceae</taxon>
        <taxon>Tistrella</taxon>
    </lineage>
</organism>
<dbReference type="SUPFAM" id="SSF46785">
    <property type="entry name" value="Winged helix' DNA-binding domain"/>
    <property type="match status" value="1"/>
</dbReference>
<evidence type="ECO:0000256" key="1">
    <source>
        <dbReference type="ARBA" id="ARBA00005384"/>
    </source>
</evidence>
<dbReference type="InterPro" id="IPR051446">
    <property type="entry name" value="HTH_trans_reg/aminotransferase"/>
</dbReference>
<dbReference type="Pfam" id="PF00155">
    <property type="entry name" value="Aminotran_1_2"/>
    <property type="match status" value="1"/>
</dbReference>
<dbReference type="InterPro" id="IPR015424">
    <property type="entry name" value="PyrdxlP-dep_Trfase"/>
</dbReference>
<evidence type="ECO:0000256" key="2">
    <source>
        <dbReference type="ARBA" id="ARBA00022898"/>
    </source>
</evidence>
<keyword evidence="5" id="KW-0804">Transcription</keyword>
<dbReference type="CDD" id="cd00609">
    <property type="entry name" value="AAT_like"/>
    <property type="match status" value="1"/>
</dbReference>
<comment type="similarity">
    <text evidence="1">In the C-terminal section; belongs to the class-I pyridoxal-phosphate-dependent aminotransferase family.</text>
</comment>
<dbReference type="Gene3D" id="1.10.10.10">
    <property type="entry name" value="Winged helix-like DNA-binding domain superfamily/Winged helix DNA-binding domain"/>
    <property type="match status" value="1"/>
</dbReference>
<accession>A0ABQ1I6Y8</accession>
<dbReference type="PROSITE" id="PS50949">
    <property type="entry name" value="HTH_GNTR"/>
    <property type="match status" value="1"/>
</dbReference>
<dbReference type="SMART" id="SM00345">
    <property type="entry name" value="HTH_GNTR"/>
    <property type="match status" value="1"/>
</dbReference>
<gene>
    <name evidence="8" type="ORF">GCM10011505_00300</name>
</gene>
<evidence type="ECO:0000256" key="3">
    <source>
        <dbReference type="ARBA" id="ARBA00023015"/>
    </source>
</evidence>
<name>A0ABQ1I6Y8_9PROT</name>
<dbReference type="InterPro" id="IPR036390">
    <property type="entry name" value="WH_DNA-bd_sf"/>
</dbReference>
<comment type="caution">
    <text evidence="8">The sequence shown here is derived from an EMBL/GenBank/DDBJ whole genome shotgun (WGS) entry which is preliminary data.</text>
</comment>
<dbReference type="EMBL" id="BMDZ01000001">
    <property type="protein sequence ID" value="GGB23022.1"/>
    <property type="molecule type" value="Genomic_DNA"/>
</dbReference>
<dbReference type="InterPro" id="IPR000524">
    <property type="entry name" value="Tscrpt_reg_HTH_GntR"/>
</dbReference>
<sequence>MTVTGDVPQALLDTWRAAVAAARGGAVYRALADAIAADIAAARLAPGASLPPQRRLAWTLDTAIATVTRAYADLSARGLITAETGRGTRVGRRRRADDGVIAPRLEPATRDAGSRRRPQPRAAAGEDGRMSMAADAHAEGAAGPIDLSPIDLSPIDLSPIDLSLAQPADPAAAAALARTLTAMAGSDGLLASLLAYQPARGAARHRAAGRQWLGRGGWLPDPERLTVTAGAQHALVVALAAVAAPGDSIAVECLANPSILAAVRFRGVRLKPLPIDAEGADPAALDRMAAEDGRLRAAILQPSLHNPTGAIMSPARRAMLAQVVTNRGLLLIEDDVHAPLGLPGALPAPVAALIPDSTVLIGSPSKVLGPGLRTGWLAAPASLDDRISAALWASAWMAPPLGAEVVSRWIADGMAASLTASARAANIRRRELLARRLPGLDMTRDRACAQAWIRLPDDWDPDRFADAAEAAGVRVAPARAFTVAPTPVPVAARISLAAAPDDAVFLQALDRLAALLGAREPHGRTRPIA</sequence>
<dbReference type="InterPro" id="IPR004839">
    <property type="entry name" value="Aminotransferase_I/II_large"/>
</dbReference>
<keyword evidence="4" id="KW-0238">DNA-binding</keyword>
<dbReference type="InterPro" id="IPR015422">
    <property type="entry name" value="PyrdxlP-dep_Trfase_small"/>
</dbReference>
<evidence type="ECO:0000259" key="7">
    <source>
        <dbReference type="PROSITE" id="PS50949"/>
    </source>
</evidence>
<dbReference type="InterPro" id="IPR036388">
    <property type="entry name" value="WH-like_DNA-bd_sf"/>
</dbReference>
<dbReference type="Pfam" id="PF00392">
    <property type="entry name" value="GntR"/>
    <property type="match status" value="1"/>
</dbReference>
<dbReference type="Gene3D" id="3.40.640.10">
    <property type="entry name" value="Type I PLP-dependent aspartate aminotransferase-like (Major domain)"/>
    <property type="match status" value="1"/>
</dbReference>
<dbReference type="PANTHER" id="PTHR46577:SF1">
    <property type="entry name" value="HTH-TYPE TRANSCRIPTIONAL REGULATORY PROTEIN GABR"/>
    <property type="match status" value="1"/>
</dbReference>
<dbReference type="Proteomes" id="UP000603352">
    <property type="component" value="Unassembled WGS sequence"/>
</dbReference>
<keyword evidence="9" id="KW-1185">Reference proteome</keyword>
<evidence type="ECO:0000256" key="6">
    <source>
        <dbReference type="SAM" id="MobiDB-lite"/>
    </source>
</evidence>